<feature type="region of interest" description="Disordered" evidence="1">
    <location>
        <begin position="155"/>
        <end position="176"/>
    </location>
</feature>
<comment type="caution">
    <text evidence="3">The sequence shown here is derived from an EMBL/GenBank/DDBJ whole genome shotgun (WGS) entry which is preliminary data.</text>
</comment>
<dbReference type="Proteomes" id="UP000192342">
    <property type="component" value="Unassembled WGS sequence"/>
</dbReference>
<proteinExistence type="predicted"/>
<dbReference type="GO" id="GO:0006633">
    <property type="term" value="P:fatty acid biosynthetic process"/>
    <property type="evidence" value="ECO:0007669"/>
    <property type="project" value="InterPro"/>
</dbReference>
<dbReference type="GO" id="GO:0004312">
    <property type="term" value="F:fatty acid synthase activity"/>
    <property type="evidence" value="ECO:0007669"/>
    <property type="project" value="InterPro"/>
</dbReference>
<dbReference type="PANTHER" id="PTHR43841">
    <property type="entry name" value="3-HYDROXYACYL-THIOESTER DEHYDRATASE HTDX-RELATED"/>
    <property type="match status" value="1"/>
</dbReference>
<dbReference type="Pfam" id="PF01575">
    <property type="entry name" value="MaoC_dehydratas"/>
    <property type="match status" value="1"/>
</dbReference>
<sequence length="289" mass="31433">MAELNFDRLPPALPAFGKVVVSRASKTVELKEPLIATADNVKPRAMMVAAYRRVCGGTKSEFLPVCYPQVMVFPLHLHLMGHPDFPLAAMGMVHVSNRIEQAQPMRIDASYDVSVEINGINETARGYEFDLVTEFQDAQGKVVWRGITSILSRRSDKSGASSGAKKKPPAPKPSSLPELALWTLKGNLGRRYALVSGDINPIHISAPTAKLLGFKRAIIHGMWTLARSAATLPVNTEEAGVLEVEFKTPLFLPGKAKLHGEAKASDFVFEVKDANNHKPILSGKWTAGA</sequence>
<dbReference type="Gene3D" id="3.10.129.10">
    <property type="entry name" value="Hotdog Thioesterase"/>
    <property type="match status" value="1"/>
</dbReference>
<organism evidence="3 4">
    <name type="scientific">Oceanococcus atlanticus</name>
    <dbReference type="NCBI Taxonomy" id="1317117"/>
    <lineage>
        <taxon>Bacteria</taxon>
        <taxon>Pseudomonadati</taxon>
        <taxon>Pseudomonadota</taxon>
        <taxon>Gammaproteobacteria</taxon>
        <taxon>Chromatiales</taxon>
        <taxon>Oceanococcaceae</taxon>
        <taxon>Oceanococcus</taxon>
    </lineage>
</organism>
<dbReference type="AlphaFoldDB" id="A0A1Y1SCB2"/>
<accession>A0A1Y1SCB2</accession>
<dbReference type="OrthoDB" id="9774179at2"/>
<protein>
    <submittedName>
        <fullName evidence="3">Acyl dehydratase MaoC</fullName>
    </submittedName>
</protein>
<dbReference type="GO" id="GO:0005835">
    <property type="term" value="C:fatty acid synthase complex"/>
    <property type="evidence" value="ECO:0007669"/>
    <property type="project" value="InterPro"/>
</dbReference>
<dbReference type="STRING" id="1317117.ATO7_13358"/>
<dbReference type="EMBL" id="AQQV01000003">
    <property type="protein sequence ID" value="ORE86287.1"/>
    <property type="molecule type" value="Genomic_DNA"/>
</dbReference>
<evidence type="ECO:0000313" key="3">
    <source>
        <dbReference type="EMBL" id="ORE86287.1"/>
    </source>
</evidence>
<gene>
    <name evidence="3" type="ORF">ATO7_13358</name>
</gene>
<evidence type="ECO:0000259" key="2">
    <source>
        <dbReference type="Pfam" id="PF01575"/>
    </source>
</evidence>
<dbReference type="InterPro" id="IPR029069">
    <property type="entry name" value="HotDog_dom_sf"/>
</dbReference>
<evidence type="ECO:0000313" key="4">
    <source>
        <dbReference type="Proteomes" id="UP000192342"/>
    </source>
</evidence>
<reference evidence="3 4" key="1">
    <citation type="submission" date="2013-04" db="EMBL/GenBank/DDBJ databases">
        <title>Oceanococcus atlanticus 22II-S10r2 Genome Sequencing.</title>
        <authorList>
            <person name="Lai Q."/>
            <person name="Li G."/>
            <person name="Shao Z."/>
        </authorList>
    </citation>
    <scope>NUCLEOTIDE SEQUENCE [LARGE SCALE GENOMIC DNA]</scope>
    <source>
        <strain evidence="3 4">22II-S10r2</strain>
    </source>
</reference>
<dbReference type="PANTHER" id="PTHR43841:SF1">
    <property type="entry name" value="3-HYDROXYACYL-THIOESTER DEHYDRATASE X"/>
    <property type="match status" value="1"/>
</dbReference>
<feature type="domain" description="MaoC-like" evidence="2">
    <location>
        <begin position="190"/>
        <end position="270"/>
    </location>
</feature>
<dbReference type="PRINTS" id="PR01483">
    <property type="entry name" value="FASYNTHASE"/>
</dbReference>
<dbReference type="SUPFAM" id="SSF54637">
    <property type="entry name" value="Thioesterase/thiol ester dehydrase-isomerase"/>
    <property type="match status" value="2"/>
</dbReference>
<dbReference type="InterPro" id="IPR002539">
    <property type="entry name" value="MaoC-like_dom"/>
</dbReference>
<evidence type="ECO:0000256" key="1">
    <source>
        <dbReference type="SAM" id="MobiDB-lite"/>
    </source>
</evidence>
<dbReference type="RefSeq" id="WP_083562519.1">
    <property type="nucleotide sequence ID" value="NZ_AQQV01000003.1"/>
</dbReference>
<name>A0A1Y1SCB2_9GAMM</name>
<keyword evidence="4" id="KW-1185">Reference proteome</keyword>
<dbReference type="InterPro" id="IPR003965">
    <property type="entry name" value="Fatty_acid_synthase"/>
</dbReference>